<dbReference type="OrthoDB" id="982246at2"/>
<feature type="chain" id="PRO_5010309609" description="LysM domain-containing protein" evidence="1">
    <location>
        <begin position="26"/>
        <end position="105"/>
    </location>
</feature>
<organism evidence="2 3">
    <name type="scientific">Flammeovirga pacifica</name>
    <dbReference type="NCBI Taxonomy" id="915059"/>
    <lineage>
        <taxon>Bacteria</taxon>
        <taxon>Pseudomonadati</taxon>
        <taxon>Bacteroidota</taxon>
        <taxon>Cytophagia</taxon>
        <taxon>Cytophagales</taxon>
        <taxon>Flammeovirgaceae</taxon>
        <taxon>Flammeovirga</taxon>
    </lineage>
</organism>
<proteinExistence type="predicted"/>
<dbReference type="RefSeq" id="WP_044225315.1">
    <property type="nucleotide sequence ID" value="NZ_JRYR02000001.1"/>
</dbReference>
<name>A0A1S1YX66_FLAPC</name>
<evidence type="ECO:0000313" key="2">
    <source>
        <dbReference type="EMBL" id="OHX65493.1"/>
    </source>
</evidence>
<accession>A0A1S1YX66</accession>
<dbReference type="Proteomes" id="UP000179797">
    <property type="component" value="Unassembled WGS sequence"/>
</dbReference>
<gene>
    <name evidence="2" type="ORF">NH26_03585</name>
</gene>
<evidence type="ECO:0008006" key="4">
    <source>
        <dbReference type="Google" id="ProtNLM"/>
    </source>
</evidence>
<dbReference type="EMBL" id="JRYR02000001">
    <property type="protein sequence ID" value="OHX65493.1"/>
    <property type="molecule type" value="Genomic_DNA"/>
</dbReference>
<evidence type="ECO:0000313" key="3">
    <source>
        <dbReference type="Proteomes" id="UP000179797"/>
    </source>
</evidence>
<comment type="caution">
    <text evidence="2">The sequence shown here is derived from an EMBL/GenBank/DDBJ whole genome shotgun (WGS) entry which is preliminary data.</text>
</comment>
<sequence length="105" mass="12101">MKKSILKILATTLFAIQLFTVNATASDEKKIIKSHTIDVSQIVMTIQYGDGFFTLTRRLFKALDKNPENVTWEDVFLLKTIYEEQKGNDKLKVGDKFIIVKNEFI</sequence>
<dbReference type="AlphaFoldDB" id="A0A1S1YX66"/>
<protein>
    <recommendedName>
        <fullName evidence="4">LysM domain-containing protein</fullName>
    </recommendedName>
</protein>
<keyword evidence="3" id="KW-1185">Reference proteome</keyword>
<feature type="signal peptide" evidence="1">
    <location>
        <begin position="1"/>
        <end position="25"/>
    </location>
</feature>
<reference evidence="2 3" key="1">
    <citation type="journal article" date="2012" name="Int. J. Syst. Evol. Microbiol.">
        <title>Flammeovirga pacifica sp. nov., isolated from deep-sea sediment.</title>
        <authorList>
            <person name="Xu H."/>
            <person name="Fu Y."/>
            <person name="Yang N."/>
            <person name="Ding Z."/>
            <person name="Lai Q."/>
            <person name="Zeng R."/>
        </authorList>
    </citation>
    <scope>NUCLEOTIDE SEQUENCE [LARGE SCALE GENOMIC DNA]</scope>
    <source>
        <strain evidence="3">DSM 24597 / LMG 26175 / WPAGA1</strain>
    </source>
</reference>
<evidence type="ECO:0000256" key="1">
    <source>
        <dbReference type="SAM" id="SignalP"/>
    </source>
</evidence>
<keyword evidence="1" id="KW-0732">Signal</keyword>